<keyword evidence="3" id="KW-0378">Hydrolase</keyword>
<dbReference type="InterPro" id="IPR027094">
    <property type="entry name" value="Mitofusin_fam"/>
</dbReference>
<evidence type="ECO:0000256" key="4">
    <source>
        <dbReference type="ARBA" id="ARBA00023134"/>
    </source>
</evidence>
<reference evidence="7" key="1">
    <citation type="submission" date="2020-03" db="EMBL/GenBank/DDBJ databases">
        <title>Molecular networking-based the target discovery of potent antiproliferative macrolactams: 5/6/7/16 polycyclic ansamycins and glycosylated trienomycin from Streptomyces cacaoi subsp. asoensis.</title>
        <authorList>
            <person name="Liu L.-L."/>
        </authorList>
    </citation>
    <scope>NUCLEOTIDE SEQUENCE [LARGE SCALE GENOMIC DNA]</scope>
    <source>
        <strain evidence="7">H2S5</strain>
    </source>
</reference>
<dbReference type="InterPro" id="IPR045063">
    <property type="entry name" value="Dynamin_N"/>
</dbReference>
<keyword evidence="4" id="KW-0342">GTP-binding</keyword>
<dbReference type="GO" id="GO:0005525">
    <property type="term" value="F:GTP binding"/>
    <property type="evidence" value="ECO:0007669"/>
    <property type="project" value="UniProtKB-KW"/>
</dbReference>
<comment type="subcellular location">
    <subcellularLocation>
        <location evidence="1">Membrane</location>
    </subcellularLocation>
</comment>
<keyword evidence="5" id="KW-0472">Membrane</keyword>
<evidence type="ECO:0000256" key="2">
    <source>
        <dbReference type="ARBA" id="ARBA00022741"/>
    </source>
</evidence>
<keyword evidence="8" id="KW-1185">Reference proteome</keyword>
<dbReference type="GO" id="GO:0016020">
    <property type="term" value="C:membrane"/>
    <property type="evidence" value="ECO:0007669"/>
    <property type="project" value="UniProtKB-SubCell"/>
</dbReference>
<organism evidence="7 8">
    <name type="scientific">Streptomyces asoensis</name>
    <dbReference type="NCBI Taxonomy" id="249586"/>
    <lineage>
        <taxon>Bacteria</taxon>
        <taxon>Bacillati</taxon>
        <taxon>Actinomycetota</taxon>
        <taxon>Actinomycetes</taxon>
        <taxon>Kitasatosporales</taxon>
        <taxon>Streptomycetaceae</taxon>
        <taxon>Streptomyces</taxon>
    </lineage>
</organism>
<protein>
    <recommendedName>
        <fullName evidence="6">Dynamin N-terminal domain-containing protein</fullName>
    </recommendedName>
</protein>
<dbReference type="PANTHER" id="PTHR10465">
    <property type="entry name" value="TRANSMEMBRANE GTPASE FZO1"/>
    <property type="match status" value="1"/>
</dbReference>
<dbReference type="GO" id="GO:0008053">
    <property type="term" value="P:mitochondrial fusion"/>
    <property type="evidence" value="ECO:0007669"/>
    <property type="project" value="TreeGrafter"/>
</dbReference>
<sequence>MNQGNVDQMLGELHQDLISAFQRILDLFAKAEGAVGAMSGTNELEGHLSAVRDLQLLMPIVAPMKAGKSTLINAIVGYQLLPARANPMTTLPTKIILVEGLSLDQPELTIPASTRRLYSTMEDSVRGAMRRGWTVPPKHGYLNGLAQDLECGTLRDLEPRYTGTTNVHRILARLNDEMRLATLAVESDFLGRVTELPELRAGHLHSFATGEIKGGQLVIIDTPGPNEHAIAARLGPALERQLANAHVLLAVLDYTQMGGDAAADIESRLARHVEIIGKERLYAVVNKVDARKSVDDLSAADTREIVRHGLGIEEKQIFEVAANWGLLGSRVLTEQCLQDREFQVARSPAAIAVLRELYPLDDETELNERLAGMEPEHLVGDANRFLKKSKILPLVETVINRLRNDAAPQVMGAGLQRYEAAMTELAGVIALKRSADERDAEEIEAQLTTLGAEMEELQSHKERLPSVRALQERFHSKIDMFATELGSQGHQIIQMLQVEPPKTPKKQKGRIWALPLVHNMKTFIDNVFSDKPARDEYEFATLEEANQLKNVLAGAVSEQLRELLDLGRSELDAQVREISAAIVEEQERKVRGLIERAARTLSTAFDVDIKPPPPGITGHIKTDLGDPVTRMVENEEKYEVIEEQRIWWTLWLFTREVSVTRTRKVEVPMYVVSRESVMTQLQAAFDAQIAEVRDVLQVYVAEQLTAELTAYYDGLQDYLQLYHDTLTRSLEGQRQDKERRREHGKALREIEQELTAELEAFRDYRLRLSPA</sequence>
<dbReference type="PANTHER" id="PTHR10465:SF0">
    <property type="entry name" value="SARCALUMENIN"/>
    <property type="match status" value="1"/>
</dbReference>
<evidence type="ECO:0000313" key="8">
    <source>
        <dbReference type="Proteomes" id="UP000502665"/>
    </source>
</evidence>
<dbReference type="SUPFAM" id="SSF52540">
    <property type="entry name" value="P-loop containing nucleoside triphosphate hydrolases"/>
    <property type="match status" value="1"/>
</dbReference>
<dbReference type="GO" id="GO:0003924">
    <property type="term" value="F:GTPase activity"/>
    <property type="evidence" value="ECO:0007669"/>
    <property type="project" value="InterPro"/>
</dbReference>
<name>A0A6M4WZ49_9ACTN</name>
<feature type="domain" description="Dynamin N-terminal" evidence="6">
    <location>
        <begin position="63"/>
        <end position="287"/>
    </location>
</feature>
<dbReference type="EMBL" id="CP049838">
    <property type="protein sequence ID" value="QJT04655.1"/>
    <property type="molecule type" value="Genomic_DNA"/>
</dbReference>
<dbReference type="InterPro" id="IPR027417">
    <property type="entry name" value="P-loop_NTPase"/>
</dbReference>
<evidence type="ECO:0000256" key="1">
    <source>
        <dbReference type="ARBA" id="ARBA00004370"/>
    </source>
</evidence>
<dbReference type="Pfam" id="PF00350">
    <property type="entry name" value="Dynamin_N"/>
    <property type="match status" value="1"/>
</dbReference>
<dbReference type="Gene3D" id="3.40.50.300">
    <property type="entry name" value="P-loop containing nucleotide triphosphate hydrolases"/>
    <property type="match status" value="1"/>
</dbReference>
<gene>
    <name evidence="7" type="ORF">G9272_33745</name>
</gene>
<evidence type="ECO:0000313" key="7">
    <source>
        <dbReference type="EMBL" id="QJT04655.1"/>
    </source>
</evidence>
<evidence type="ECO:0000256" key="5">
    <source>
        <dbReference type="ARBA" id="ARBA00023136"/>
    </source>
</evidence>
<keyword evidence="2" id="KW-0547">Nucleotide-binding</keyword>
<dbReference type="AlphaFoldDB" id="A0A6M4WZ49"/>
<dbReference type="Proteomes" id="UP000502665">
    <property type="component" value="Chromosome"/>
</dbReference>
<evidence type="ECO:0000256" key="3">
    <source>
        <dbReference type="ARBA" id="ARBA00022801"/>
    </source>
</evidence>
<evidence type="ECO:0000259" key="6">
    <source>
        <dbReference type="Pfam" id="PF00350"/>
    </source>
</evidence>
<dbReference type="RefSeq" id="WP_171399982.1">
    <property type="nucleotide sequence ID" value="NZ_CP049838.1"/>
</dbReference>
<accession>A0A6M4WZ49</accession>
<proteinExistence type="predicted"/>